<gene>
    <name evidence="2" type="ORF">ACFQQH_05830</name>
</gene>
<evidence type="ECO:0008006" key="4">
    <source>
        <dbReference type="Google" id="ProtNLM"/>
    </source>
</evidence>
<reference evidence="3" key="1">
    <citation type="journal article" date="2019" name="Int. J. Syst. Evol. Microbiol.">
        <title>The Global Catalogue of Microorganisms (GCM) 10K type strain sequencing project: providing services to taxonomists for standard genome sequencing and annotation.</title>
        <authorList>
            <consortium name="The Broad Institute Genomics Platform"/>
            <consortium name="The Broad Institute Genome Sequencing Center for Infectious Disease"/>
            <person name="Wu L."/>
            <person name="Ma J."/>
        </authorList>
    </citation>
    <scope>NUCLEOTIDE SEQUENCE [LARGE SCALE GENOMIC DNA]</scope>
    <source>
        <strain evidence="3">JCM 4738</strain>
    </source>
</reference>
<accession>A0ABW2NF02</accession>
<dbReference type="Pfam" id="PF17453">
    <property type="entry name" value="Sigma_M_inh"/>
    <property type="match status" value="1"/>
</dbReference>
<organism evidence="2 3">
    <name type="scientific">Bhargavaea changchunensis</name>
    <dbReference type="NCBI Taxonomy" id="2134037"/>
    <lineage>
        <taxon>Bacteria</taxon>
        <taxon>Bacillati</taxon>
        <taxon>Bacillota</taxon>
        <taxon>Bacilli</taxon>
        <taxon>Bacillales</taxon>
        <taxon>Caryophanaceae</taxon>
        <taxon>Bhargavaea</taxon>
    </lineage>
</organism>
<name>A0ABW2NF02_9BACL</name>
<comment type="caution">
    <text evidence="2">The sequence shown here is derived from an EMBL/GenBank/DDBJ whole genome shotgun (WGS) entry which is preliminary data.</text>
</comment>
<sequence length="97" mass="10685">MELDRVKHISFQVFGWFSVIIGILALALLNITLLSGYDSSFTNQMSLWISVIIISGLVSLVGKNSRPLGLWGIGIALFLILFTGVIFFLGWAIVPFP</sequence>
<evidence type="ECO:0000313" key="2">
    <source>
        <dbReference type="EMBL" id="MFC7364647.1"/>
    </source>
</evidence>
<feature type="transmembrane region" description="Helical" evidence="1">
    <location>
        <begin position="45"/>
        <end position="62"/>
    </location>
</feature>
<dbReference type="InterPro" id="IPR020496">
    <property type="entry name" value="YhdK"/>
</dbReference>
<feature type="transmembrane region" description="Helical" evidence="1">
    <location>
        <begin position="12"/>
        <end position="33"/>
    </location>
</feature>
<dbReference type="Proteomes" id="UP001596483">
    <property type="component" value="Unassembled WGS sequence"/>
</dbReference>
<protein>
    <recommendedName>
        <fullName evidence="4">DUF4064 domain-containing protein</fullName>
    </recommendedName>
</protein>
<keyword evidence="3" id="KW-1185">Reference proteome</keyword>
<evidence type="ECO:0000313" key="3">
    <source>
        <dbReference type="Proteomes" id="UP001596483"/>
    </source>
</evidence>
<dbReference type="EMBL" id="JBHTCT010000011">
    <property type="protein sequence ID" value="MFC7364647.1"/>
    <property type="molecule type" value="Genomic_DNA"/>
</dbReference>
<keyword evidence="1" id="KW-0472">Membrane</keyword>
<feature type="transmembrane region" description="Helical" evidence="1">
    <location>
        <begin position="69"/>
        <end position="94"/>
    </location>
</feature>
<evidence type="ECO:0000256" key="1">
    <source>
        <dbReference type="SAM" id="Phobius"/>
    </source>
</evidence>
<proteinExistence type="predicted"/>
<keyword evidence="1" id="KW-0812">Transmembrane</keyword>
<keyword evidence="1" id="KW-1133">Transmembrane helix</keyword>